<dbReference type="Pfam" id="PF14897">
    <property type="entry name" value="EpsG"/>
    <property type="match status" value="1"/>
</dbReference>
<feature type="transmembrane region" description="Helical" evidence="1">
    <location>
        <begin position="216"/>
        <end position="240"/>
    </location>
</feature>
<feature type="transmembrane region" description="Helical" evidence="1">
    <location>
        <begin position="12"/>
        <end position="33"/>
    </location>
</feature>
<evidence type="ECO:0000313" key="2">
    <source>
        <dbReference type="EMBL" id="KGQ63377.1"/>
    </source>
</evidence>
<organism evidence="2 3">
    <name type="scientific">Gallibacterium anatis 4895</name>
    <dbReference type="NCBI Taxonomy" id="1396510"/>
    <lineage>
        <taxon>Bacteria</taxon>
        <taxon>Pseudomonadati</taxon>
        <taxon>Pseudomonadota</taxon>
        <taxon>Gammaproteobacteria</taxon>
        <taxon>Pasteurellales</taxon>
        <taxon>Pasteurellaceae</taxon>
        <taxon>Gallibacterium</taxon>
    </lineage>
</organism>
<keyword evidence="1" id="KW-0472">Membrane</keyword>
<proteinExistence type="predicted"/>
<feature type="transmembrane region" description="Helical" evidence="1">
    <location>
        <begin position="260"/>
        <end position="282"/>
    </location>
</feature>
<reference evidence="2 3" key="1">
    <citation type="submission" date="2014-07" db="EMBL/GenBank/DDBJ databases">
        <title>Chaperone-usher fimbriae in a diverse selection of Gallibacterium genomes.</title>
        <authorList>
            <person name="Kudirkiene E."/>
            <person name="Bager R.J."/>
            <person name="Johnson T.J."/>
            <person name="Bojesen A.M."/>
        </authorList>
    </citation>
    <scope>NUCLEOTIDE SEQUENCE [LARGE SCALE GENOMIC DNA]</scope>
    <source>
        <strain evidence="2 3">4895</strain>
    </source>
</reference>
<keyword evidence="1" id="KW-1133">Transmembrane helix</keyword>
<dbReference type="EMBL" id="JPJQ01000009">
    <property type="protein sequence ID" value="KGQ63377.1"/>
    <property type="molecule type" value="Genomic_DNA"/>
</dbReference>
<sequence>MFKKNERSKSKAMVLGEYMSIYIVLFFSLFFAGFSDIYNWKIRNIIFFFNLVLVFCLVVFRYDIGSDYISYKELFEISPKINNISLSYFIVDNVKNIEYGYLLFQSISKTLFDNFYFFIFLFNLVMFIIINRLFNKKMMNVQLLVLYCFFILSYAMEAQRQAMAIVLVTYSFRYIINRKFVCFSLIILIATLFHKVSLLAFLLYFFVNYFPNNRRYYIYILLLIFILVSFDFSGKIIYILNELLNNSATIHRVYTYYFNYGGSQVSTIAIIHRLILFGLIMLFYHITDINLNKFIMFSLFLFFIFSHIGQLAGRISEIFIFSYILYFSNLFTNLKSINNKFIIYIYISIYGFLIFFKNLISTHPIYLNSVYIPYKTIFF</sequence>
<feature type="transmembrane region" description="Helical" evidence="1">
    <location>
        <begin position="294"/>
        <end position="312"/>
    </location>
</feature>
<feature type="transmembrane region" description="Helical" evidence="1">
    <location>
        <begin position="341"/>
        <end position="360"/>
    </location>
</feature>
<dbReference type="RefSeq" id="WP_039085625.1">
    <property type="nucleotide sequence ID" value="NZ_JPJQ01000009.1"/>
</dbReference>
<accession>A0A0A3A6K0</accession>
<feature type="transmembrane region" description="Helical" evidence="1">
    <location>
        <begin position="115"/>
        <end position="133"/>
    </location>
</feature>
<feature type="transmembrane region" description="Helical" evidence="1">
    <location>
        <begin position="45"/>
        <end position="64"/>
    </location>
</feature>
<dbReference type="Proteomes" id="UP000030554">
    <property type="component" value="Unassembled WGS sequence"/>
</dbReference>
<protein>
    <recommendedName>
        <fullName evidence="4">Polysaccharide polymerase</fullName>
    </recommendedName>
</protein>
<dbReference type="AlphaFoldDB" id="A0A0A3A6K0"/>
<dbReference type="InterPro" id="IPR049458">
    <property type="entry name" value="EpsG-like"/>
</dbReference>
<keyword evidence="1" id="KW-0812">Transmembrane</keyword>
<feature type="transmembrane region" description="Helical" evidence="1">
    <location>
        <begin position="183"/>
        <end position="207"/>
    </location>
</feature>
<feature type="transmembrane region" description="Helical" evidence="1">
    <location>
        <begin position="139"/>
        <end position="155"/>
    </location>
</feature>
<feature type="transmembrane region" description="Helical" evidence="1">
    <location>
        <begin position="318"/>
        <end position="334"/>
    </location>
</feature>
<evidence type="ECO:0000313" key="3">
    <source>
        <dbReference type="Proteomes" id="UP000030554"/>
    </source>
</evidence>
<evidence type="ECO:0008006" key="4">
    <source>
        <dbReference type="Google" id="ProtNLM"/>
    </source>
</evidence>
<gene>
    <name evidence="2" type="ORF">IO48_02465</name>
</gene>
<comment type="caution">
    <text evidence="2">The sequence shown here is derived from an EMBL/GenBank/DDBJ whole genome shotgun (WGS) entry which is preliminary data.</text>
</comment>
<name>A0A0A3A6K0_9PAST</name>
<evidence type="ECO:0000256" key="1">
    <source>
        <dbReference type="SAM" id="Phobius"/>
    </source>
</evidence>